<accession>A0A4R3I4F4</accession>
<evidence type="ECO:0000256" key="1">
    <source>
        <dbReference type="ARBA" id="ARBA00001974"/>
    </source>
</evidence>
<dbReference type="Pfam" id="PF18267">
    <property type="entry name" value="Rubredoxin_C"/>
    <property type="match status" value="1"/>
</dbReference>
<dbReference type="PANTHER" id="PTHR43429">
    <property type="entry name" value="PYRIDINE NUCLEOTIDE-DISULFIDE OXIDOREDUCTASE DOMAIN-CONTAINING"/>
    <property type="match status" value="1"/>
</dbReference>
<dbReference type="PANTHER" id="PTHR43429:SF3">
    <property type="entry name" value="NITRITE REDUCTASE [NAD(P)H]"/>
    <property type="match status" value="1"/>
</dbReference>
<dbReference type="InterPro" id="IPR023753">
    <property type="entry name" value="FAD/NAD-binding_dom"/>
</dbReference>
<dbReference type="GO" id="GO:0016491">
    <property type="term" value="F:oxidoreductase activity"/>
    <property type="evidence" value="ECO:0007669"/>
    <property type="project" value="InterPro"/>
</dbReference>
<dbReference type="Gene3D" id="3.50.50.60">
    <property type="entry name" value="FAD/NAD(P)-binding domain"/>
    <property type="match status" value="2"/>
</dbReference>
<dbReference type="AlphaFoldDB" id="A0A4R3I4F4"/>
<feature type="domain" description="FAD/NAD(P)-binding" evidence="5">
    <location>
        <begin position="13"/>
        <end position="301"/>
    </location>
</feature>
<comment type="caution">
    <text evidence="7">The sequence shown here is derived from an EMBL/GenBank/DDBJ whole genome shotgun (WGS) entry which is preliminary data.</text>
</comment>
<dbReference type="InterPro" id="IPR050260">
    <property type="entry name" value="FAD-bd_OxRdtase"/>
</dbReference>
<dbReference type="InterPro" id="IPR036188">
    <property type="entry name" value="FAD/NAD-bd_sf"/>
</dbReference>
<dbReference type="Gene3D" id="3.30.390.30">
    <property type="match status" value="1"/>
</dbReference>
<keyword evidence="3" id="KW-0285">Flavoprotein</keyword>
<keyword evidence="4" id="KW-0274">FAD</keyword>
<evidence type="ECO:0000313" key="8">
    <source>
        <dbReference type="Proteomes" id="UP000295793"/>
    </source>
</evidence>
<dbReference type="OrthoDB" id="9768666at2"/>
<proteinExistence type="inferred from homology"/>
<evidence type="ECO:0000259" key="6">
    <source>
        <dbReference type="Pfam" id="PF18267"/>
    </source>
</evidence>
<feature type="domain" description="NADH-rubredoxin oxidoreductase C-terminal" evidence="6">
    <location>
        <begin position="322"/>
        <end position="387"/>
    </location>
</feature>
<dbReference type="Proteomes" id="UP000295793">
    <property type="component" value="Unassembled WGS sequence"/>
</dbReference>
<evidence type="ECO:0000313" key="7">
    <source>
        <dbReference type="EMBL" id="TCS39771.1"/>
    </source>
</evidence>
<dbReference type="RefSeq" id="WP_132702299.1">
    <property type="nucleotide sequence ID" value="NZ_SLZR01000012.1"/>
</dbReference>
<reference evidence="7 8" key="1">
    <citation type="submission" date="2019-03" db="EMBL/GenBank/DDBJ databases">
        <title>Genomic Encyclopedia of Archaeal and Bacterial Type Strains, Phase II (KMG-II): from individual species to whole genera.</title>
        <authorList>
            <person name="Goeker M."/>
        </authorList>
    </citation>
    <scope>NUCLEOTIDE SEQUENCE [LARGE SCALE GENOMIC DNA]</scope>
    <source>
        <strain evidence="7 8">DSM 15388</strain>
    </source>
</reference>
<evidence type="ECO:0000256" key="2">
    <source>
        <dbReference type="ARBA" id="ARBA00006442"/>
    </source>
</evidence>
<evidence type="ECO:0000259" key="5">
    <source>
        <dbReference type="Pfam" id="PF07992"/>
    </source>
</evidence>
<protein>
    <submittedName>
        <fullName evidence="7">Nitrite reductase (NADH) large subunit</fullName>
    </submittedName>
</protein>
<dbReference type="Pfam" id="PF07992">
    <property type="entry name" value="Pyr_redox_2"/>
    <property type="match status" value="1"/>
</dbReference>
<dbReference type="EMBL" id="SLZR01000012">
    <property type="protein sequence ID" value="TCS39771.1"/>
    <property type="molecule type" value="Genomic_DNA"/>
</dbReference>
<keyword evidence="8" id="KW-1185">Reference proteome</keyword>
<comment type="cofactor">
    <cofactor evidence="1">
        <name>FAD</name>
        <dbReference type="ChEBI" id="CHEBI:57692"/>
    </cofactor>
</comment>
<dbReference type="InterPro" id="IPR016156">
    <property type="entry name" value="FAD/NAD-linked_Rdtase_dimer_sf"/>
</dbReference>
<evidence type="ECO:0000256" key="3">
    <source>
        <dbReference type="ARBA" id="ARBA00022630"/>
    </source>
</evidence>
<sequence>MLQSVTGEQKLPLLIIGFGMAAARLLNKLAELGYKSPIVVVSREKHLGYNRIQLTPWLSGERTDDELALVNEDVWSTLSIKTLPLTDVTRLDTHSNTAYLSNNETLHYSKAVIATGASPRMPALDYYPQPAIRAFRTLDDGHYLRNLPEDSHIAVLGGGLLGLEAAWGLRQLGYQVSLIQVAGHVLNRQLNKPLAQLLEQTFTDAGIHLELNTQIEAIESVPVLSAIKLSNGKTLNANCLISAIGIKPSCKVALSSGIDCNFGILINNRMQTSAKDVFALGECAELDGHIFGLVAPAYEQAEVLARNLCGANQTFAISNLDTRLKISGMDVFSTGDISNAKARVLTLVDEKNLRARAVHLLGNQVIGAELIGDLSLTTFYNELIRTQQPVSDATHALTGRANNAA</sequence>
<name>A0A4R3I4F4_9GAMM</name>
<dbReference type="PRINTS" id="PR00411">
    <property type="entry name" value="PNDRDTASEI"/>
</dbReference>
<comment type="similarity">
    <text evidence="2">Belongs to the FAD-dependent oxidoreductase family.</text>
</comment>
<evidence type="ECO:0000256" key="4">
    <source>
        <dbReference type="ARBA" id="ARBA00022827"/>
    </source>
</evidence>
<organism evidence="7 8">
    <name type="scientific">Reinekea marinisedimentorum</name>
    <dbReference type="NCBI Taxonomy" id="230495"/>
    <lineage>
        <taxon>Bacteria</taxon>
        <taxon>Pseudomonadati</taxon>
        <taxon>Pseudomonadota</taxon>
        <taxon>Gammaproteobacteria</taxon>
        <taxon>Oceanospirillales</taxon>
        <taxon>Saccharospirillaceae</taxon>
        <taxon>Reinekea</taxon>
    </lineage>
</organism>
<gene>
    <name evidence="7" type="ORF">BCF53_11256</name>
</gene>
<dbReference type="InterPro" id="IPR041575">
    <property type="entry name" value="Rubredoxin_C"/>
</dbReference>
<dbReference type="PRINTS" id="PR00368">
    <property type="entry name" value="FADPNR"/>
</dbReference>
<dbReference type="SUPFAM" id="SSF51905">
    <property type="entry name" value="FAD/NAD(P)-binding domain"/>
    <property type="match status" value="2"/>
</dbReference>